<evidence type="ECO:0000256" key="2">
    <source>
        <dbReference type="SAM" id="MobiDB-lite"/>
    </source>
</evidence>
<evidence type="ECO:0000313" key="5">
    <source>
        <dbReference type="Proteomes" id="UP001239445"/>
    </source>
</evidence>
<dbReference type="GO" id="GO:0008270">
    <property type="term" value="F:zinc ion binding"/>
    <property type="evidence" value="ECO:0007669"/>
    <property type="project" value="InterPro"/>
</dbReference>
<dbReference type="InterPro" id="IPR036864">
    <property type="entry name" value="Zn2-C6_fun-type_DNA-bd_sf"/>
</dbReference>
<reference evidence="4" key="1">
    <citation type="submission" date="2023-06" db="EMBL/GenBank/DDBJ databases">
        <title>Genome-scale phylogeny and comparative genomics of the fungal order Sordariales.</title>
        <authorList>
            <consortium name="Lawrence Berkeley National Laboratory"/>
            <person name="Hensen N."/>
            <person name="Bonometti L."/>
            <person name="Westerberg I."/>
            <person name="Brannstrom I.O."/>
            <person name="Guillou S."/>
            <person name="Cros-Aarteil S."/>
            <person name="Calhoun S."/>
            <person name="Haridas S."/>
            <person name="Kuo A."/>
            <person name="Mondo S."/>
            <person name="Pangilinan J."/>
            <person name="Riley R."/>
            <person name="Labutti K."/>
            <person name="Andreopoulos B."/>
            <person name="Lipzen A."/>
            <person name="Chen C."/>
            <person name="Yanf M."/>
            <person name="Daum C."/>
            <person name="Ng V."/>
            <person name="Clum A."/>
            <person name="Steindorff A."/>
            <person name="Ohm R."/>
            <person name="Martin F."/>
            <person name="Silar P."/>
            <person name="Natvig D."/>
            <person name="Lalanne C."/>
            <person name="Gautier V."/>
            <person name="Ament-Velasquez S.L."/>
            <person name="Kruys A."/>
            <person name="Hutchinson M.I."/>
            <person name="Powell A.J."/>
            <person name="Barry K."/>
            <person name="Miller A.N."/>
            <person name="Grigoriev I.V."/>
            <person name="Debuchy R."/>
            <person name="Gladieux P."/>
            <person name="Thoren M.H."/>
            <person name="Johannesson H."/>
        </authorList>
    </citation>
    <scope>NUCLEOTIDE SEQUENCE</scope>
    <source>
        <strain evidence="4">PSN4</strain>
    </source>
</reference>
<feature type="region of interest" description="Disordered" evidence="2">
    <location>
        <begin position="258"/>
        <end position="278"/>
    </location>
</feature>
<dbReference type="PROSITE" id="PS50048">
    <property type="entry name" value="ZN2_CY6_FUNGAL_2"/>
    <property type="match status" value="1"/>
</dbReference>
<evidence type="ECO:0000259" key="3">
    <source>
        <dbReference type="PROSITE" id="PS50048"/>
    </source>
</evidence>
<feature type="compositionally biased region" description="Acidic residues" evidence="2">
    <location>
        <begin position="161"/>
        <end position="170"/>
    </location>
</feature>
<dbReference type="SUPFAM" id="SSF57701">
    <property type="entry name" value="Zn2/Cys6 DNA-binding domain"/>
    <property type="match status" value="1"/>
</dbReference>
<feature type="region of interest" description="Disordered" evidence="2">
    <location>
        <begin position="142"/>
        <end position="174"/>
    </location>
</feature>
<keyword evidence="1" id="KW-0539">Nucleus</keyword>
<protein>
    <recommendedName>
        <fullName evidence="3">Zn(2)-C6 fungal-type domain-containing protein</fullName>
    </recommendedName>
</protein>
<evidence type="ECO:0000256" key="1">
    <source>
        <dbReference type="ARBA" id="ARBA00023242"/>
    </source>
</evidence>
<dbReference type="InterPro" id="IPR001138">
    <property type="entry name" value="Zn2Cys6_DnaBD"/>
</dbReference>
<dbReference type="Gene3D" id="4.10.240.10">
    <property type="entry name" value="Zn(2)-C6 fungal-type DNA-binding domain"/>
    <property type="match status" value="1"/>
</dbReference>
<dbReference type="PROSITE" id="PS00463">
    <property type="entry name" value="ZN2_CY6_FUNGAL_1"/>
    <property type="match status" value="1"/>
</dbReference>
<sequence>MSEPGAPASDTGADAGDVPVNPRKRKKASRACDFCHVNHQPCDNGKPKCSVCQKHNKPCLYLRPTKRRGPQKGYRTALNTYKESAAAWGAVLGAIPGLDALIEGHLNGNNGKYIIASIKDGSQQEALINKWQESSVFKAFFGHNNSPVPGGTHTGAPSQEPEAEDDEYPGADDVALGRPATAKRLIQSPTSIKSHSSSRVMTGDPKTPKVEAALLQKDLASLSDIVAKDAAQSSSRASQTLASLGFAPNETIADFYTMGSNPEPIAQPNDQDMFDPDLGTESEQRAYYELLMGRSFPG</sequence>
<feature type="domain" description="Zn(2)-C6 fungal-type" evidence="3">
    <location>
        <begin position="31"/>
        <end position="61"/>
    </location>
</feature>
<dbReference type="Proteomes" id="UP001239445">
    <property type="component" value="Unassembled WGS sequence"/>
</dbReference>
<dbReference type="EMBL" id="MU839828">
    <property type="protein sequence ID" value="KAK1759516.1"/>
    <property type="molecule type" value="Genomic_DNA"/>
</dbReference>
<dbReference type="InterPro" id="IPR052783">
    <property type="entry name" value="Metabolic/Drug-Res_Regulator"/>
</dbReference>
<dbReference type="PANTHER" id="PTHR47655">
    <property type="entry name" value="QUINIC ACID UTILIZATION ACTIVATOR"/>
    <property type="match status" value="1"/>
</dbReference>
<feature type="region of interest" description="Disordered" evidence="2">
    <location>
        <begin position="1"/>
        <end position="23"/>
    </location>
</feature>
<organism evidence="4 5">
    <name type="scientific">Echria macrotheca</name>
    <dbReference type="NCBI Taxonomy" id="438768"/>
    <lineage>
        <taxon>Eukaryota</taxon>
        <taxon>Fungi</taxon>
        <taxon>Dikarya</taxon>
        <taxon>Ascomycota</taxon>
        <taxon>Pezizomycotina</taxon>
        <taxon>Sordariomycetes</taxon>
        <taxon>Sordariomycetidae</taxon>
        <taxon>Sordariales</taxon>
        <taxon>Schizotheciaceae</taxon>
        <taxon>Echria</taxon>
    </lineage>
</organism>
<evidence type="ECO:0000313" key="4">
    <source>
        <dbReference type="EMBL" id="KAK1759516.1"/>
    </source>
</evidence>
<name>A0AAJ0BP87_9PEZI</name>
<dbReference type="CDD" id="cd00067">
    <property type="entry name" value="GAL4"/>
    <property type="match status" value="1"/>
</dbReference>
<dbReference type="GO" id="GO:0045944">
    <property type="term" value="P:positive regulation of transcription by RNA polymerase II"/>
    <property type="evidence" value="ECO:0007669"/>
    <property type="project" value="TreeGrafter"/>
</dbReference>
<keyword evidence="5" id="KW-1185">Reference proteome</keyword>
<dbReference type="Pfam" id="PF00172">
    <property type="entry name" value="Zn_clus"/>
    <property type="match status" value="1"/>
</dbReference>
<accession>A0AAJ0BP87</accession>
<gene>
    <name evidence="4" type="ORF">QBC47DRAFT_292309</name>
</gene>
<dbReference type="GO" id="GO:0000981">
    <property type="term" value="F:DNA-binding transcription factor activity, RNA polymerase II-specific"/>
    <property type="evidence" value="ECO:0007669"/>
    <property type="project" value="InterPro"/>
</dbReference>
<proteinExistence type="predicted"/>
<dbReference type="PANTHER" id="PTHR47655:SF2">
    <property type="entry name" value="QUINIC ACID UTILIZATION ACTIVATOR"/>
    <property type="match status" value="1"/>
</dbReference>
<dbReference type="SMART" id="SM00066">
    <property type="entry name" value="GAL4"/>
    <property type="match status" value="1"/>
</dbReference>
<dbReference type="AlphaFoldDB" id="A0AAJ0BP87"/>
<comment type="caution">
    <text evidence="4">The sequence shown here is derived from an EMBL/GenBank/DDBJ whole genome shotgun (WGS) entry which is preliminary data.</text>
</comment>